<dbReference type="CDD" id="cd05905">
    <property type="entry name" value="Dip2"/>
    <property type="match status" value="2"/>
</dbReference>
<organism evidence="4 5">
    <name type="scientific">Schizosaccharomyces pombe (strain 972 / ATCC 24843)</name>
    <name type="common">Fission yeast</name>
    <dbReference type="NCBI Taxonomy" id="284812"/>
    <lineage>
        <taxon>Eukaryota</taxon>
        <taxon>Fungi</taxon>
        <taxon>Dikarya</taxon>
        <taxon>Ascomycota</taxon>
        <taxon>Taphrinomycotina</taxon>
        <taxon>Schizosaccharomycetes</taxon>
        <taxon>Schizosaccharomycetales</taxon>
        <taxon>Schizosaccharomycetaceae</taxon>
        <taxon>Schizosaccharomyces</taxon>
    </lineage>
</organism>
<dbReference type="Pfam" id="PF00501">
    <property type="entry name" value="AMP-binding"/>
    <property type="match status" value="1"/>
</dbReference>
<dbReference type="Gene3D" id="3.40.50.12780">
    <property type="entry name" value="N-terminal domain of ligase-like"/>
    <property type="match status" value="2"/>
</dbReference>
<evidence type="ECO:0000313" key="4">
    <source>
        <dbReference type="EMBL" id="CAK9837253.1"/>
    </source>
</evidence>
<feature type="domain" description="AMP-binding enzyme C-terminal" evidence="2">
    <location>
        <begin position="1337"/>
        <end position="1443"/>
    </location>
</feature>
<reference evidence="4 5" key="1">
    <citation type="journal article" date="2002" name="Nature">
        <title>The genome sequence of Schizosaccharomyces pombe.</title>
        <authorList>
            <person name="Wood V."/>
            <person name="Gwilliam R."/>
            <person name="Rajandream M.A."/>
            <person name="Lyne M."/>
            <person name="Lyne R."/>
            <person name="Stewart A."/>
            <person name="Sgouros J."/>
            <person name="Peat N."/>
            <person name="Hayles J."/>
            <person name="Baker S."/>
            <person name="Basham D."/>
            <person name="Bowman S."/>
            <person name="Brooks K."/>
            <person name="Brown D."/>
            <person name="Brown S."/>
            <person name="Chillingworth T."/>
            <person name="Churcher C."/>
            <person name="Collins M."/>
            <person name="Connor R."/>
            <person name="Cronin A."/>
            <person name="Davis P."/>
            <person name="Feltwell T."/>
            <person name="Fraser A."/>
            <person name="Gentles S."/>
            <person name="Goble A."/>
            <person name="Hamlin N."/>
            <person name="Harris D."/>
            <person name="Hidalgo J."/>
            <person name="Hodgson G."/>
            <person name="Holroyd S."/>
            <person name="Hornsby T."/>
            <person name="Howarth S."/>
            <person name="Huckle E.J."/>
            <person name="Hunt S."/>
            <person name="Jagels K."/>
            <person name="James K."/>
            <person name="Jones L."/>
            <person name="Jones M."/>
            <person name="Leather S."/>
            <person name="McDonald S."/>
            <person name="McLean J."/>
            <person name="Mooney P."/>
            <person name="Moule S."/>
            <person name="Mungall K."/>
            <person name="Murphy L."/>
            <person name="Niblett D."/>
            <person name="Odell C."/>
            <person name="Oliver K."/>
            <person name="O'Neil S."/>
            <person name="Pearson D."/>
            <person name="Quail M.A."/>
            <person name="Rabbinowitsch E."/>
            <person name="Rutherford K."/>
            <person name="Rutter S."/>
            <person name="Saunders D."/>
            <person name="Seeger K."/>
            <person name="Sharp S."/>
            <person name="Skelton J."/>
            <person name="Simmonds M."/>
            <person name="Squares R."/>
            <person name="Squares S."/>
            <person name="Stevens K."/>
            <person name="Taylor K."/>
            <person name="Taylor R.G."/>
            <person name="Tivey A."/>
            <person name="Walsh S."/>
            <person name="Warren T."/>
            <person name="Whitehead S."/>
            <person name="Woodward J."/>
            <person name="Volckaert G."/>
            <person name="Aert R."/>
            <person name="Robben J."/>
            <person name="Grymonprez B."/>
            <person name="Weltjens I."/>
            <person name="Vanstreels E."/>
            <person name="Rieger M."/>
            <person name="Schafer M."/>
            <person name="Muller-Auer S."/>
            <person name="Gabel C."/>
            <person name="Fuchs M."/>
            <person name="Dusterhoft A."/>
            <person name="Fritzc C."/>
            <person name="Holzer E."/>
            <person name="Moestl D."/>
            <person name="Hilbert H."/>
            <person name="Borzym K."/>
            <person name="Langer I."/>
            <person name="Beck A."/>
            <person name="Lehrach H."/>
            <person name="Reinhardt R."/>
            <person name="Pohl T.M."/>
            <person name="Eger P."/>
            <person name="Zimmermann W."/>
            <person name="Wedler H."/>
            <person name="Wambutt R."/>
            <person name="Purnelle B."/>
            <person name="Goffeau A."/>
            <person name="Cadieu E."/>
            <person name="Dreano S."/>
            <person name="Gloux S."/>
            <person name="Lelaure V."/>
            <person name="Mottier S."/>
            <person name="Galibert F."/>
            <person name="Aves S.J."/>
            <person name="Xiang Z."/>
            <person name="Hunt C."/>
            <person name="Moore K."/>
            <person name="Hurst S.M."/>
            <person name="Lucas M."/>
            <person name="Rochet M."/>
            <person name="Gaillardin C."/>
            <person name="Tallada V.A."/>
            <person name="Garzon A."/>
            <person name="Thode G."/>
            <person name="Daga R.R."/>
            <person name="Cruzado L."/>
            <person name="Jimenez J."/>
            <person name="Sanchez M."/>
            <person name="del Rey F."/>
            <person name="Benito J."/>
            <person name="Dominguez A."/>
            <person name="Revuelta J.L."/>
            <person name="Moreno S."/>
            <person name="Armstrong J."/>
            <person name="Forsburg S.L."/>
            <person name="Cerutti L."/>
            <person name="Lowe T."/>
            <person name="McCombie W.R."/>
            <person name="Paulsen I."/>
            <person name="Potashkin J."/>
            <person name="Shpakovski G.V."/>
            <person name="Ussery D."/>
            <person name="Barrell B.G."/>
            <person name="Nurse P."/>
        </authorList>
    </citation>
    <scope>NUCLEOTIDE SEQUENCE [LARGE SCALE GENOMIC DNA]</scope>
    <source>
        <strain evidence="5">972 / ATCC 24843</strain>
    </source>
</reference>
<dbReference type="InterPro" id="IPR000873">
    <property type="entry name" value="AMP-dep_synth/lig_dom"/>
</dbReference>
<dbReference type="InterPro" id="IPR025110">
    <property type="entry name" value="AMP-bd_C"/>
</dbReference>
<name>A0AAN2H7R6_SCHPO</name>
<gene>
    <name evidence="4" type="primary">mug62</name>
    <name evidence="4" type="ORF">SPOM_SPAC22F3.04</name>
</gene>
<feature type="domain" description="Meiotically up-regulated gene 62 protein-like alpha-beta" evidence="3">
    <location>
        <begin position="663"/>
        <end position="805"/>
    </location>
</feature>
<dbReference type="PANTHER" id="PTHR22754">
    <property type="entry name" value="DISCO-INTERACTING PROTEIN 2 DIP2 -RELATED"/>
    <property type="match status" value="1"/>
</dbReference>
<evidence type="ECO:0000313" key="5">
    <source>
        <dbReference type="Proteomes" id="UP000002485"/>
    </source>
</evidence>
<evidence type="ECO:0000259" key="3">
    <source>
        <dbReference type="Pfam" id="PF24919"/>
    </source>
</evidence>
<feature type="domain" description="AMP-dependent synthetase/ligase" evidence="1">
    <location>
        <begin position="162"/>
        <end position="467"/>
    </location>
</feature>
<evidence type="ECO:0000259" key="1">
    <source>
        <dbReference type="Pfam" id="PF00501"/>
    </source>
</evidence>
<proteinExistence type="predicted"/>
<dbReference type="KEGG" id="spo:2541797"/>
<dbReference type="InterPro" id="IPR056881">
    <property type="entry name" value="Mug62_dom"/>
</dbReference>
<dbReference type="SUPFAM" id="SSF56801">
    <property type="entry name" value="Acetyl-CoA synthetase-like"/>
    <property type="match status" value="2"/>
</dbReference>
<dbReference type="PANTHER" id="PTHR22754:SF42">
    <property type="entry name" value="MEIOTICALLY UP-REGULATED GENE 62 PROTEIN"/>
    <property type="match status" value="1"/>
</dbReference>
<dbReference type="Pfam" id="PF24919">
    <property type="entry name" value="Mug62"/>
    <property type="match status" value="1"/>
</dbReference>
<dbReference type="InterPro" id="IPR045851">
    <property type="entry name" value="AMP-bd_C_sf"/>
</dbReference>
<dbReference type="Proteomes" id="UP000002485">
    <property type="component" value="Chromosome I"/>
</dbReference>
<dbReference type="GeneID" id="2541797"/>
<dbReference type="InterPro" id="IPR042099">
    <property type="entry name" value="ANL_N_sf"/>
</dbReference>
<dbReference type="InterPro" id="IPR037337">
    <property type="entry name" value="Dip2-like_dom"/>
</dbReference>
<dbReference type="Gene3D" id="3.30.300.30">
    <property type="match status" value="1"/>
</dbReference>
<dbReference type="Pfam" id="PF23024">
    <property type="entry name" value="AMP-dom_DIP2-like"/>
    <property type="match status" value="1"/>
</dbReference>
<dbReference type="AlphaFoldDB" id="A0AAN2H7R6"/>
<sequence length="1487" mass="169114">MSLKSFFNFNKKTKLHDIEEDVISEIGSAGSALRTDAHMLKANDVYYKSETDSHTVLRFMKPSENEKIHPVRHSKYEDKSKLPFETIPDPVLKYVKRARDAELQPQLAKVSQKLFADISTATAAEKLQFTVPRRARFEINDPRNPTFSMMALQDIISVLEYRRNKNPTSTAHICIDKKGKEAVSYSWDKILNRAKQFASVAQNHVGLKPGTRVILYYRKSEASEYIISIFGCLLLGIVVIPLSPSSSSESLKLVVNEEKVRVAFTTEATYRIFIKDTEVNNAKSLAWWKSNDFTNYKFEQIKQYRMRANDTVLIDYTFSSSTYNDIKAVYTTKTFLSQMRNLTSSMITNPARQAGWKLHNFEDSKDVLITNFHPSMPLGLIMGVFNSVFAGYCTIFCDEEVLKTPGLLAYLITKYRCTYSLFDYAGLKQTVYNYQEDPKSTLSFKKNYTPNLSSLKLCMVECEVVDPEFNIIVSDRWLQPLGTNNSKEVITPILCLRKFGGIPISFKDWMISYTNRQKHERQMADTCYQEILVLKSSIEKEKVEIVPFLDIRKYSPNEVLCMSPFWYPIPEASVAVVNEDSKNICKVGEVGEIWVYSDCLPKLKAASVINNPQGEQLTDYENNQENKFEKNNSFMDSGLKGFLHNEKIFVLGNKDEQIRQYRKTMVADKLMEEKYVHYSHYLIKKIMKYVPEIFDGVAFEIEIDKAVYSVLVLESPIIKRSLIRNNRLKGRDLFSELVKITESSFQVTQDIFKLDVLSILIAPYKSLPRSRYMGIQAINTNKCKLAFLSGNLPVSYVRFFMDSALPKSKINLNNSKGIWSKDASKHHREIISLNVKQKMDPYKHQNKVSKARENLLNHFTILDFLKTKSAKTPTSPAILTFNAIEKTKVELTWAHFELKVASHVEYMQLSVKAKARSHILLLYYDPLEFLISIHSCFHLGVIPIPFQIREISQLIGEIEEFTKIAKAFNVEAILVDHKVLISLKSRDISNHFQQTCIDLNMKAPKIFETTGIPISKRAKKALNLITPGELNNKGKVALISINKLEDGSIIPTQFSHSSLLAFCHEQKEFVIGNEEKPIIGGIEFSSGMGLLHTALLGVYAGVPTLLIKQENLCNNGSLLFEAIEQNSLSKVMIPLNICQKSFSTAQGCNSIVINSTLSSIIVPCYDRPISSRVNSIIEDIARIGLAPNKVKLAYSHPINPFVCWNADSSMEKMKDYFDANQLRSGLVNVREDVLRNRQPLLYGSGTSTLYNEICIVHPEEKYICQEGEIGEIWINGKHGSYCENNELNSGCELLVQETLDKKSYSRTGQLGFIHHLKKKDQNMEKVPVLYTLDFIWNTLELNGLNHSVKDIEETIELVHPNICTDGCILFQASGSVVILLEVHSQQKFASLIPIIVATALAAHEIILDCVAFVPKGTFLRRPTGEKRRADILKQWTGGDLKHMTSYLIRQDFLLNEDFVGTELIGTTDSYDYSDENLIINSSQLNLL</sequence>
<protein>
    <submittedName>
        <fullName evidence="4">Acetyl-CoA biosynthesis protein</fullName>
    </submittedName>
</protein>
<dbReference type="EMBL" id="CU329670">
    <property type="protein sequence ID" value="CAK9837253.1"/>
    <property type="molecule type" value="Genomic_DNA"/>
</dbReference>
<keyword evidence="5" id="KW-1185">Reference proteome</keyword>
<dbReference type="SMR" id="A0AAN2H7R6"/>
<evidence type="ECO:0000259" key="2">
    <source>
        <dbReference type="Pfam" id="PF23024"/>
    </source>
</evidence>
<accession>A0AAN2H7R6</accession>